<keyword evidence="5" id="KW-1185">Reference proteome</keyword>
<protein>
    <submittedName>
        <fullName evidence="4">Uncharacterized protein</fullName>
    </submittedName>
</protein>
<evidence type="ECO:0000313" key="5">
    <source>
        <dbReference type="Proteomes" id="UP000429958"/>
    </source>
</evidence>
<dbReference type="AlphaFoldDB" id="A0A7X2TCW3"/>
<evidence type="ECO:0000313" key="4">
    <source>
        <dbReference type="EMBL" id="MSS36563.1"/>
    </source>
</evidence>
<organism evidence="4 5">
    <name type="scientific">Clostridium porci</name>
    <dbReference type="NCBI Taxonomy" id="2605778"/>
    <lineage>
        <taxon>Bacteria</taxon>
        <taxon>Bacillati</taxon>
        <taxon>Bacillota</taxon>
        <taxon>Clostridia</taxon>
        <taxon>Eubacteriales</taxon>
        <taxon>Clostridiaceae</taxon>
        <taxon>Clostridium</taxon>
    </lineage>
</organism>
<accession>A0A7X2TCW3</accession>
<keyword evidence="2" id="KW-0964">Secreted</keyword>
<gene>
    <name evidence="4" type="ORF">FYJ39_08260</name>
</gene>
<sequence>MTRRSISCIEKTNRKSTLLLQMTAMDDFFHIVFAYGEHKVSIRKISSMHGWKMKKRPFNSSRHI</sequence>
<evidence type="ECO:0000256" key="2">
    <source>
        <dbReference type="ARBA" id="ARBA00022525"/>
    </source>
</evidence>
<dbReference type="GO" id="GO:0005576">
    <property type="term" value="C:extracellular region"/>
    <property type="evidence" value="ECO:0007669"/>
    <property type="project" value="UniProtKB-SubCell"/>
</dbReference>
<dbReference type="Pfam" id="PF03534">
    <property type="entry name" value="SpvB"/>
    <property type="match status" value="1"/>
</dbReference>
<dbReference type="GO" id="GO:0005737">
    <property type="term" value="C:cytoplasm"/>
    <property type="evidence" value="ECO:0007669"/>
    <property type="project" value="InterPro"/>
</dbReference>
<comment type="subcellular location">
    <subcellularLocation>
        <location evidence="1">Secreted</location>
    </subcellularLocation>
</comment>
<keyword evidence="3" id="KW-0843">Virulence</keyword>
<dbReference type="EMBL" id="VUMD01000006">
    <property type="protein sequence ID" value="MSS36563.1"/>
    <property type="molecule type" value="Genomic_DNA"/>
</dbReference>
<comment type="caution">
    <text evidence="4">The sequence shown here is derived from an EMBL/GenBank/DDBJ whole genome shotgun (WGS) entry which is preliminary data.</text>
</comment>
<dbReference type="RefSeq" id="WP_154472007.1">
    <property type="nucleotide sequence ID" value="NZ_VUMD01000006.1"/>
</dbReference>
<evidence type="ECO:0000256" key="3">
    <source>
        <dbReference type="ARBA" id="ARBA00023026"/>
    </source>
</evidence>
<evidence type="ECO:0000256" key="1">
    <source>
        <dbReference type="ARBA" id="ARBA00004613"/>
    </source>
</evidence>
<name>A0A7X2TCW3_9CLOT</name>
<reference evidence="4 5" key="1">
    <citation type="submission" date="2019-08" db="EMBL/GenBank/DDBJ databases">
        <title>In-depth cultivation of the pig gut microbiome towards novel bacterial diversity and tailored functional studies.</title>
        <authorList>
            <person name="Wylensek D."/>
            <person name="Hitch T.C.A."/>
            <person name="Clavel T."/>
        </authorList>
    </citation>
    <scope>NUCLEOTIDE SEQUENCE [LARGE SCALE GENOMIC DNA]</scope>
    <source>
        <strain evidence="4 5">WCA-389-WT-23D1</strain>
    </source>
</reference>
<proteinExistence type="predicted"/>
<dbReference type="Proteomes" id="UP000429958">
    <property type="component" value="Unassembled WGS sequence"/>
</dbReference>
<dbReference type="InterPro" id="IPR003284">
    <property type="entry name" value="Sal_SpvB"/>
</dbReference>